<dbReference type="SUPFAM" id="SSF51905">
    <property type="entry name" value="FAD/NAD(P)-binding domain"/>
    <property type="match status" value="1"/>
</dbReference>
<dbReference type="PANTHER" id="PTHR42923:SF46">
    <property type="entry name" value="AMINE OXIDASE"/>
    <property type="match status" value="1"/>
</dbReference>
<protein>
    <submittedName>
        <fullName evidence="1">Uncharacterized protein with NAD-binding domain and iron-sulfur cluster</fullName>
    </submittedName>
</protein>
<dbReference type="InterPro" id="IPR050464">
    <property type="entry name" value="Zeta_carotene_desat/Oxidored"/>
</dbReference>
<dbReference type="Gene3D" id="3.50.50.60">
    <property type="entry name" value="FAD/NAD(P)-binding domain"/>
    <property type="match status" value="1"/>
</dbReference>
<reference evidence="1" key="1">
    <citation type="submission" date="2023-08" db="EMBL/GenBank/DDBJ databases">
        <title>Functional and genomic diversity of the sorghum phyllosphere microbiome.</title>
        <authorList>
            <person name="Shade A."/>
        </authorList>
    </citation>
    <scope>NUCLEOTIDE SEQUENCE</scope>
    <source>
        <strain evidence="1">SORGH_AS_0201</strain>
    </source>
</reference>
<proteinExistence type="predicted"/>
<evidence type="ECO:0000313" key="2">
    <source>
        <dbReference type="Proteomes" id="UP001268036"/>
    </source>
</evidence>
<dbReference type="InterPro" id="IPR036188">
    <property type="entry name" value="FAD/NAD-bd_sf"/>
</dbReference>
<dbReference type="EMBL" id="JAVJAF010000001">
    <property type="protein sequence ID" value="MDR6236302.1"/>
    <property type="molecule type" value="Genomic_DNA"/>
</dbReference>
<evidence type="ECO:0000313" key="1">
    <source>
        <dbReference type="EMBL" id="MDR6236302.1"/>
    </source>
</evidence>
<dbReference type="PANTHER" id="PTHR42923">
    <property type="entry name" value="PROTOPORPHYRINOGEN OXIDASE"/>
    <property type="match status" value="1"/>
</dbReference>
<dbReference type="GO" id="GO:0016491">
    <property type="term" value="F:oxidoreductase activity"/>
    <property type="evidence" value="ECO:0007669"/>
    <property type="project" value="TreeGrafter"/>
</dbReference>
<accession>A0AAJ2BTU7</accession>
<organism evidence="1 2">
    <name type="scientific">Pseudomonas oryzihabitans</name>
    <dbReference type="NCBI Taxonomy" id="47885"/>
    <lineage>
        <taxon>Bacteria</taxon>
        <taxon>Pseudomonadati</taxon>
        <taxon>Pseudomonadota</taxon>
        <taxon>Gammaproteobacteria</taxon>
        <taxon>Pseudomonadales</taxon>
        <taxon>Pseudomonadaceae</taxon>
        <taxon>Pseudomonas</taxon>
    </lineage>
</organism>
<sequence>MDALPSVRKIAILGGGVSAITAAFRLTSEPKWQERYQITLYQQGWRLGGKGASGRNADDHQRIEEHGIHVWFGFYYNAFHSLRHCYEELGRPAGAPLATLDDAFFAHSHTAFADDFQSHWTTWPIDTLALPGKPGEGWNPKPFMTALGDLLEWLLRLGEAEAATPQAVPAGLFARLRAHCREEAQELALSEAERQLHKARAALPEGNDHPLLLWLLREARELLARVLGERSQTSISAHRLWLLMDFGLTVLIGMLADEVYDRGFEALNEETFLAWLTRHGASAATQDGAIVKSLHGGIFAYRDGDLEQPNVEAGTVLRAALLALTTSKGSFIWRMQAGMGDVVFAPYYEVLFKRGVNFQFFHQVTGIEAADDGQGQGPRVTRLQMQRQVPLKQEPYQPLVDVKGLPCWPSAPLYEQIDDQVAQQLKDGHVNLESSWSGWKGVEQRELRVDHDFDEVILGISVAGLADLSPSLCALDPAFAQMTQAVATVATQAVQLWQDRDVWQLGWTGSPKGGQAPELLGFAAQAMDSWADVSYLVDREDWSSGTPPQDISYFCGVFAATSAPPVGKYSDYPQQQAAQVHKEFIDFMNGNLRAYWPNAGTEQGYHWEYLLAPATVSGPARFDYQYWRANVDPSERYVQSVAGSSRQRLATDGTVCCNLYLTGDWIDNGFNMGCVESATLSGLQTARAILGHGEVLPGEDAFQ</sequence>
<gene>
    <name evidence="1" type="ORF">QE440_004043</name>
</gene>
<comment type="caution">
    <text evidence="1">The sequence shown here is derived from an EMBL/GenBank/DDBJ whole genome shotgun (WGS) entry which is preliminary data.</text>
</comment>
<dbReference type="Pfam" id="PF13450">
    <property type="entry name" value="NAD_binding_8"/>
    <property type="match status" value="1"/>
</dbReference>
<dbReference type="RefSeq" id="WP_309761278.1">
    <property type="nucleotide sequence ID" value="NZ_JAVJAF010000001.1"/>
</dbReference>
<dbReference type="Proteomes" id="UP001268036">
    <property type="component" value="Unassembled WGS sequence"/>
</dbReference>
<name>A0AAJ2BTU7_9PSED</name>
<dbReference type="AlphaFoldDB" id="A0AAJ2BTU7"/>